<sequence>MSRRPTLRDVSILAGVSAKTVSRVVNDDPAVAPGTAERVQAAIRELGFHPNPVARSLRVGRDDAVGLVVENIADPFFAEVTSAVEELARERGMFVVISSAGYAPENERVVVNGLANRRVAGLIITPTSGDHSYLGHGPARFPTVFVDRPPIQHDSDTVLADNEGGARLATKHVIDHGHRRVAFIGDRLHIYTTRLRYQGFRAAMLEAGLPVDERLVRVDAMGAQNSTSAMVDMLHADPSPTAVISANARTSLGVVRALHQEDRTDVAHVSFDDFQGAESLNPPVTAVYQDPQGMGRQAAELLFDRINGADGPPRRVVLPVRLIIRGSGELPPPPGG</sequence>
<dbReference type="Pfam" id="PF00356">
    <property type="entry name" value="LacI"/>
    <property type="match status" value="1"/>
</dbReference>
<reference evidence="5 6" key="1">
    <citation type="submission" date="2020-03" db="EMBL/GenBank/DDBJ databases">
        <title>Whole genome shotgun sequence of Phytohabitans rumicis NBRC 108638.</title>
        <authorList>
            <person name="Komaki H."/>
            <person name="Tamura T."/>
        </authorList>
    </citation>
    <scope>NUCLEOTIDE SEQUENCE [LARGE SCALE GENOMIC DNA]</scope>
    <source>
        <strain evidence="5 6">NBRC 108638</strain>
    </source>
</reference>
<dbReference type="SUPFAM" id="SSF47413">
    <property type="entry name" value="lambda repressor-like DNA-binding domains"/>
    <property type="match status" value="1"/>
</dbReference>
<dbReference type="RefSeq" id="WP_173081851.1">
    <property type="nucleotide sequence ID" value="NZ_BAABJB010000020.1"/>
</dbReference>
<dbReference type="Pfam" id="PF13377">
    <property type="entry name" value="Peripla_BP_3"/>
    <property type="match status" value="1"/>
</dbReference>
<dbReference type="AlphaFoldDB" id="A0A6V8LII3"/>
<dbReference type="GO" id="GO:0003700">
    <property type="term" value="F:DNA-binding transcription factor activity"/>
    <property type="evidence" value="ECO:0007669"/>
    <property type="project" value="TreeGrafter"/>
</dbReference>
<keyword evidence="2" id="KW-0238">DNA-binding</keyword>
<evidence type="ECO:0000313" key="5">
    <source>
        <dbReference type="EMBL" id="GFJ94658.1"/>
    </source>
</evidence>
<dbReference type="Gene3D" id="1.10.260.40">
    <property type="entry name" value="lambda repressor-like DNA-binding domains"/>
    <property type="match status" value="1"/>
</dbReference>
<dbReference type="PANTHER" id="PTHR30146">
    <property type="entry name" value="LACI-RELATED TRANSCRIPTIONAL REPRESSOR"/>
    <property type="match status" value="1"/>
</dbReference>
<gene>
    <name evidence="5" type="ORF">Prum_083000</name>
</gene>
<dbReference type="Proteomes" id="UP000482960">
    <property type="component" value="Unassembled WGS sequence"/>
</dbReference>
<keyword evidence="3" id="KW-0804">Transcription</keyword>
<dbReference type="EMBL" id="BLPG01000001">
    <property type="protein sequence ID" value="GFJ94658.1"/>
    <property type="molecule type" value="Genomic_DNA"/>
</dbReference>
<evidence type="ECO:0000259" key="4">
    <source>
        <dbReference type="PROSITE" id="PS50932"/>
    </source>
</evidence>
<evidence type="ECO:0000256" key="3">
    <source>
        <dbReference type="ARBA" id="ARBA00023163"/>
    </source>
</evidence>
<name>A0A6V8LII3_9ACTN</name>
<dbReference type="PROSITE" id="PS50932">
    <property type="entry name" value="HTH_LACI_2"/>
    <property type="match status" value="1"/>
</dbReference>
<evidence type="ECO:0000256" key="2">
    <source>
        <dbReference type="ARBA" id="ARBA00023125"/>
    </source>
</evidence>
<keyword evidence="6" id="KW-1185">Reference proteome</keyword>
<reference evidence="5 6" key="2">
    <citation type="submission" date="2020-03" db="EMBL/GenBank/DDBJ databases">
        <authorList>
            <person name="Ichikawa N."/>
            <person name="Kimura A."/>
            <person name="Kitahashi Y."/>
            <person name="Uohara A."/>
        </authorList>
    </citation>
    <scope>NUCLEOTIDE SEQUENCE [LARGE SCALE GENOMIC DNA]</scope>
    <source>
        <strain evidence="5 6">NBRC 108638</strain>
    </source>
</reference>
<proteinExistence type="predicted"/>
<dbReference type="SUPFAM" id="SSF53822">
    <property type="entry name" value="Periplasmic binding protein-like I"/>
    <property type="match status" value="1"/>
</dbReference>
<organism evidence="5 6">
    <name type="scientific">Phytohabitans rumicis</name>
    <dbReference type="NCBI Taxonomy" id="1076125"/>
    <lineage>
        <taxon>Bacteria</taxon>
        <taxon>Bacillati</taxon>
        <taxon>Actinomycetota</taxon>
        <taxon>Actinomycetes</taxon>
        <taxon>Micromonosporales</taxon>
        <taxon>Micromonosporaceae</taxon>
    </lineage>
</organism>
<protein>
    <submittedName>
        <fullName evidence="5">LacI family transcriptional regulator</fullName>
    </submittedName>
</protein>
<dbReference type="SMART" id="SM00354">
    <property type="entry name" value="HTH_LACI"/>
    <property type="match status" value="1"/>
</dbReference>
<dbReference type="InterPro" id="IPR000843">
    <property type="entry name" value="HTH_LacI"/>
</dbReference>
<accession>A0A6V8LII3</accession>
<dbReference type="PANTHER" id="PTHR30146:SF109">
    <property type="entry name" value="HTH-TYPE TRANSCRIPTIONAL REGULATOR GALS"/>
    <property type="match status" value="1"/>
</dbReference>
<feature type="domain" description="HTH lacI-type" evidence="4">
    <location>
        <begin position="5"/>
        <end position="59"/>
    </location>
</feature>
<evidence type="ECO:0000313" key="6">
    <source>
        <dbReference type="Proteomes" id="UP000482960"/>
    </source>
</evidence>
<evidence type="ECO:0000256" key="1">
    <source>
        <dbReference type="ARBA" id="ARBA00023015"/>
    </source>
</evidence>
<dbReference type="CDD" id="cd01392">
    <property type="entry name" value="HTH_LacI"/>
    <property type="match status" value="1"/>
</dbReference>
<comment type="caution">
    <text evidence="5">The sequence shown here is derived from an EMBL/GenBank/DDBJ whole genome shotgun (WGS) entry which is preliminary data.</text>
</comment>
<dbReference type="GO" id="GO:0000976">
    <property type="term" value="F:transcription cis-regulatory region binding"/>
    <property type="evidence" value="ECO:0007669"/>
    <property type="project" value="TreeGrafter"/>
</dbReference>
<dbReference type="CDD" id="cd06267">
    <property type="entry name" value="PBP1_LacI_sugar_binding-like"/>
    <property type="match status" value="1"/>
</dbReference>
<keyword evidence="1" id="KW-0805">Transcription regulation</keyword>
<dbReference type="InterPro" id="IPR028082">
    <property type="entry name" value="Peripla_BP_I"/>
</dbReference>
<dbReference type="InterPro" id="IPR010982">
    <property type="entry name" value="Lambda_DNA-bd_dom_sf"/>
</dbReference>
<dbReference type="InterPro" id="IPR046335">
    <property type="entry name" value="LacI/GalR-like_sensor"/>
</dbReference>
<dbReference type="Gene3D" id="3.40.50.2300">
    <property type="match status" value="2"/>
</dbReference>